<dbReference type="PATRIC" id="fig|937775.9.peg.1236"/>
<evidence type="ECO:0000313" key="5">
    <source>
        <dbReference type="Proteomes" id="UP000005741"/>
    </source>
</evidence>
<comment type="function">
    <text evidence="2">Has an important function as a repair enzyme for proteins that have been inactivated by oxidation. Catalyzes the reversible oxidation-reduction of methionine sulfoxide in proteins to methionine.</text>
</comment>
<dbReference type="HOGENOM" id="CLU_031040_10_0_2"/>
<sequence length="159" mass="18276">MEKDNATFAAGCFWGVEAAFQKKEGVIATRVGYTGGDAEEPDYTTVCTGNTGHAEAVQIAFDSDIITFRELLEIFFSVHDPTTLNRQGPDVGDQYRSAVFYRNDEQKEEALLYIKELEDKKAFEEPIVTEVLPLDKFWKAEDYHQKYFEKMGRKWGFYD</sequence>
<dbReference type="OrthoDB" id="7150at2157"/>
<dbReference type="EMBL" id="CM001436">
    <property type="protein sequence ID" value="EHQ35190.1"/>
    <property type="molecule type" value="Genomic_DNA"/>
</dbReference>
<comment type="catalytic activity">
    <reaction evidence="2">
        <text>[thioredoxin]-disulfide + L-methionine + H2O = L-methionine (S)-S-oxide + [thioredoxin]-dithiol</text>
        <dbReference type="Rhea" id="RHEA:19993"/>
        <dbReference type="Rhea" id="RHEA-COMP:10698"/>
        <dbReference type="Rhea" id="RHEA-COMP:10700"/>
        <dbReference type="ChEBI" id="CHEBI:15377"/>
        <dbReference type="ChEBI" id="CHEBI:29950"/>
        <dbReference type="ChEBI" id="CHEBI:50058"/>
        <dbReference type="ChEBI" id="CHEBI:57844"/>
        <dbReference type="ChEBI" id="CHEBI:58772"/>
        <dbReference type="EC" id="1.8.4.11"/>
    </reaction>
</comment>
<feature type="active site" evidence="2">
    <location>
        <position position="12"/>
    </location>
</feature>
<dbReference type="InterPro" id="IPR002569">
    <property type="entry name" value="Met_Sox_Rdtase_MsrA_dom"/>
</dbReference>
<evidence type="ECO:0000313" key="4">
    <source>
        <dbReference type="EMBL" id="EHQ35190.1"/>
    </source>
</evidence>
<dbReference type="NCBIfam" id="TIGR00401">
    <property type="entry name" value="msrA"/>
    <property type="match status" value="1"/>
</dbReference>
<proteinExistence type="inferred from homology"/>
<dbReference type="InterPro" id="IPR036509">
    <property type="entry name" value="Met_Sox_Rdtase_MsrA_sf"/>
</dbReference>
<dbReference type="GO" id="GO:0008113">
    <property type="term" value="F:peptide-methionine (S)-S-oxide reductase activity"/>
    <property type="evidence" value="ECO:0007669"/>
    <property type="project" value="UniProtKB-UniRule"/>
</dbReference>
<evidence type="ECO:0000256" key="1">
    <source>
        <dbReference type="ARBA" id="ARBA00023002"/>
    </source>
</evidence>
<keyword evidence="5" id="KW-1185">Reference proteome</keyword>
<dbReference type="PANTHER" id="PTHR43774:SF1">
    <property type="entry name" value="PEPTIDE METHIONINE SULFOXIDE REDUCTASE MSRA 2"/>
    <property type="match status" value="1"/>
</dbReference>
<evidence type="ECO:0000259" key="3">
    <source>
        <dbReference type="Pfam" id="PF01625"/>
    </source>
</evidence>
<dbReference type="InParanoid" id="H1YZY3"/>
<dbReference type="HAMAP" id="MF_01401">
    <property type="entry name" value="MsrA"/>
    <property type="match status" value="1"/>
</dbReference>
<dbReference type="PANTHER" id="PTHR43774">
    <property type="entry name" value="PEPTIDE METHIONINE SULFOXIDE REDUCTASE"/>
    <property type="match status" value="1"/>
</dbReference>
<dbReference type="STRING" id="937775.Metlim_1076"/>
<feature type="domain" description="Peptide methionine sulphoxide reductase MsrA" evidence="3">
    <location>
        <begin position="6"/>
        <end position="152"/>
    </location>
</feature>
<dbReference type="GO" id="GO:0033744">
    <property type="term" value="F:L-methionine:thioredoxin-disulfide S-oxidoreductase activity"/>
    <property type="evidence" value="ECO:0007669"/>
    <property type="project" value="RHEA"/>
</dbReference>
<dbReference type="Gene3D" id="3.30.1060.10">
    <property type="entry name" value="Peptide methionine sulphoxide reductase MsrA"/>
    <property type="match status" value="1"/>
</dbReference>
<name>H1YZY3_9EURY</name>
<dbReference type="RefSeq" id="WP_004076925.1">
    <property type="nucleotide sequence ID" value="NZ_CM001436.1"/>
</dbReference>
<dbReference type="Pfam" id="PF01625">
    <property type="entry name" value="PMSR"/>
    <property type="match status" value="1"/>
</dbReference>
<reference evidence="4 5" key="1">
    <citation type="submission" date="2011-10" db="EMBL/GenBank/DDBJ databases">
        <title>The Improved High-Quality Draft genome of Methanoplanus limicola DSM 2279.</title>
        <authorList>
            <consortium name="US DOE Joint Genome Institute (JGI-PGF)"/>
            <person name="Lucas S."/>
            <person name="Copeland A."/>
            <person name="Lapidus A."/>
            <person name="Glavina del Rio T."/>
            <person name="Dalin E."/>
            <person name="Tice H."/>
            <person name="Bruce D."/>
            <person name="Goodwin L."/>
            <person name="Pitluck S."/>
            <person name="Peters L."/>
            <person name="Mikhailova N."/>
            <person name="Lu M."/>
            <person name="Kyrpides N."/>
            <person name="Mavromatis K."/>
            <person name="Ivanova N."/>
            <person name="Markowitz V."/>
            <person name="Cheng J.-F."/>
            <person name="Hugenholtz P."/>
            <person name="Woyke T."/>
            <person name="Wu D."/>
            <person name="Wirth R."/>
            <person name="Brambilla E.-M."/>
            <person name="Klenk H.-P."/>
            <person name="Eisen J.A."/>
        </authorList>
    </citation>
    <scope>NUCLEOTIDE SEQUENCE [LARGE SCALE GENOMIC DNA]</scope>
    <source>
        <strain evidence="4 5">DSM 2279</strain>
    </source>
</reference>
<comment type="similarity">
    <text evidence="2">Belongs to the MsrA Met sulfoxide reductase family.</text>
</comment>
<dbReference type="EC" id="1.8.4.11" evidence="2"/>
<dbReference type="Proteomes" id="UP000005741">
    <property type="component" value="Chromosome"/>
</dbReference>
<organism evidence="4 5">
    <name type="scientific">Methanoplanus limicola DSM 2279</name>
    <dbReference type="NCBI Taxonomy" id="937775"/>
    <lineage>
        <taxon>Archaea</taxon>
        <taxon>Methanobacteriati</taxon>
        <taxon>Methanobacteriota</taxon>
        <taxon>Stenosarchaea group</taxon>
        <taxon>Methanomicrobia</taxon>
        <taxon>Methanomicrobiales</taxon>
        <taxon>Methanomicrobiaceae</taxon>
        <taxon>Methanoplanus</taxon>
    </lineage>
</organism>
<dbReference type="AlphaFoldDB" id="H1YZY3"/>
<evidence type="ECO:0000256" key="2">
    <source>
        <dbReference type="HAMAP-Rule" id="MF_01401"/>
    </source>
</evidence>
<dbReference type="SUPFAM" id="SSF55068">
    <property type="entry name" value="Peptide methionine sulfoxide reductase"/>
    <property type="match status" value="1"/>
</dbReference>
<keyword evidence="1 2" id="KW-0560">Oxidoreductase</keyword>
<comment type="catalytic activity">
    <reaction evidence="2">
        <text>L-methionyl-[protein] + [thioredoxin]-disulfide + H2O = L-methionyl-(S)-S-oxide-[protein] + [thioredoxin]-dithiol</text>
        <dbReference type="Rhea" id="RHEA:14217"/>
        <dbReference type="Rhea" id="RHEA-COMP:10698"/>
        <dbReference type="Rhea" id="RHEA-COMP:10700"/>
        <dbReference type="Rhea" id="RHEA-COMP:12313"/>
        <dbReference type="Rhea" id="RHEA-COMP:12315"/>
        <dbReference type="ChEBI" id="CHEBI:15377"/>
        <dbReference type="ChEBI" id="CHEBI:16044"/>
        <dbReference type="ChEBI" id="CHEBI:29950"/>
        <dbReference type="ChEBI" id="CHEBI:44120"/>
        <dbReference type="ChEBI" id="CHEBI:50058"/>
        <dbReference type="EC" id="1.8.4.11"/>
    </reaction>
</comment>
<accession>H1YZY3</accession>
<gene>
    <name evidence="2" type="primary">msrA</name>
    <name evidence="4" type="ORF">Metlim_1076</name>
</gene>
<protein>
    <recommendedName>
        <fullName evidence="2">Peptide methionine sulfoxide reductase MsrA</fullName>
        <shortName evidence="2">Protein-methionine-S-oxide reductase</shortName>
        <ecNumber evidence="2">1.8.4.11</ecNumber>
    </recommendedName>
    <alternativeName>
        <fullName evidence="2">Peptide-methionine (S)-S-oxide reductase</fullName>
        <shortName evidence="2">Peptide Met(O) reductase</shortName>
    </alternativeName>
</protein>